<gene>
    <name evidence="6" type="ORF">D7I44_10695</name>
</gene>
<keyword evidence="2 4" id="KW-0238">DNA-binding</keyword>
<name>A0A387BSN8_9MICO</name>
<dbReference type="InterPro" id="IPR036271">
    <property type="entry name" value="Tet_transcr_reg_TetR-rel_C_sf"/>
</dbReference>
<accession>A0A387BSN8</accession>
<keyword evidence="7" id="KW-1185">Reference proteome</keyword>
<dbReference type="Proteomes" id="UP000275069">
    <property type="component" value="Chromosome"/>
</dbReference>
<evidence type="ECO:0000256" key="1">
    <source>
        <dbReference type="ARBA" id="ARBA00023015"/>
    </source>
</evidence>
<feature type="DNA-binding region" description="H-T-H motif" evidence="4">
    <location>
        <begin position="26"/>
        <end position="45"/>
    </location>
</feature>
<dbReference type="GO" id="GO:0003677">
    <property type="term" value="F:DNA binding"/>
    <property type="evidence" value="ECO:0007669"/>
    <property type="project" value="UniProtKB-UniRule"/>
</dbReference>
<dbReference type="PANTHER" id="PTHR47506:SF3">
    <property type="entry name" value="HTH-TYPE TRANSCRIPTIONAL REGULATOR LMRA"/>
    <property type="match status" value="1"/>
</dbReference>
<dbReference type="InterPro" id="IPR054156">
    <property type="entry name" value="YxaF_TetR_C"/>
</dbReference>
<evidence type="ECO:0000256" key="4">
    <source>
        <dbReference type="PROSITE-ProRule" id="PRU00335"/>
    </source>
</evidence>
<dbReference type="SUPFAM" id="SSF46689">
    <property type="entry name" value="Homeodomain-like"/>
    <property type="match status" value="1"/>
</dbReference>
<protein>
    <submittedName>
        <fullName evidence="6">TetR/AcrR family transcriptional regulator</fullName>
    </submittedName>
</protein>
<keyword evidence="3" id="KW-0804">Transcription</keyword>
<dbReference type="Pfam" id="PF00440">
    <property type="entry name" value="TetR_N"/>
    <property type="match status" value="1"/>
</dbReference>
<dbReference type="EMBL" id="CP032624">
    <property type="protein sequence ID" value="AYG03957.1"/>
    <property type="molecule type" value="Genomic_DNA"/>
</dbReference>
<organism evidence="6 7">
    <name type="scientific">Gryllotalpicola protaetiae</name>
    <dbReference type="NCBI Taxonomy" id="2419771"/>
    <lineage>
        <taxon>Bacteria</taxon>
        <taxon>Bacillati</taxon>
        <taxon>Actinomycetota</taxon>
        <taxon>Actinomycetes</taxon>
        <taxon>Micrococcales</taxon>
        <taxon>Microbacteriaceae</taxon>
        <taxon>Gryllotalpicola</taxon>
    </lineage>
</organism>
<evidence type="ECO:0000313" key="7">
    <source>
        <dbReference type="Proteomes" id="UP000275069"/>
    </source>
</evidence>
<dbReference type="RefSeq" id="WP_120789487.1">
    <property type="nucleotide sequence ID" value="NZ_CP032624.1"/>
</dbReference>
<keyword evidence="1" id="KW-0805">Transcription regulation</keyword>
<dbReference type="PANTHER" id="PTHR47506">
    <property type="entry name" value="TRANSCRIPTIONAL REGULATORY PROTEIN"/>
    <property type="match status" value="1"/>
</dbReference>
<feature type="domain" description="HTH tetR-type" evidence="5">
    <location>
        <begin position="3"/>
        <end position="63"/>
    </location>
</feature>
<dbReference type="SUPFAM" id="SSF48498">
    <property type="entry name" value="Tetracyclin repressor-like, C-terminal domain"/>
    <property type="match status" value="1"/>
</dbReference>
<proteinExistence type="predicted"/>
<evidence type="ECO:0000256" key="2">
    <source>
        <dbReference type="ARBA" id="ARBA00023125"/>
    </source>
</evidence>
<dbReference type="KEGG" id="gry:D7I44_10695"/>
<dbReference type="Pfam" id="PF21993">
    <property type="entry name" value="TetR_C_13_2"/>
    <property type="match status" value="1"/>
</dbReference>
<dbReference type="OrthoDB" id="4567939at2"/>
<evidence type="ECO:0000259" key="5">
    <source>
        <dbReference type="PROSITE" id="PS50977"/>
    </source>
</evidence>
<sequence>MAGDVRRRMTGGALRLLATGGFQATSFSNVLELTGAPRGSIYHHFPGGKDELVIAALDLAEENAEDALIAAGGTTPAEVADAFFGMWRQLLVSSECGAGCSVLGVTVSADSPDVLERAAEIFREWRASLAKRLADAGLEPSAAGPFATLLIAGAEGAVVLSRAEKSIEPFETVASGLRAHLASL</sequence>
<dbReference type="InterPro" id="IPR009057">
    <property type="entry name" value="Homeodomain-like_sf"/>
</dbReference>
<dbReference type="InterPro" id="IPR001647">
    <property type="entry name" value="HTH_TetR"/>
</dbReference>
<evidence type="ECO:0000256" key="3">
    <source>
        <dbReference type="ARBA" id="ARBA00023163"/>
    </source>
</evidence>
<reference evidence="6 7" key="1">
    <citation type="submission" date="2018-09" db="EMBL/GenBank/DDBJ databases">
        <title>Genome sequencing of strain 2DFW10M-5.</title>
        <authorList>
            <person name="Heo J."/>
            <person name="Kim S.-J."/>
            <person name="Kwon S.-W."/>
        </authorList>
    </citation>
    <scope>NUCLEOTIDE SEQUENCE [LARGE SCALE GENOMIC DNA]</scope>
    <source>
        <strain evidence="6 7">2DFW10M-5</strain>
    </source>
</reference>
<dbReference type="AlphaFoldDB" id="A0A387BSN8"/>
<evidence type="ECO:0000313" key="6">
    <source>
        <dbReference type="EMBL" id="AYG03957.1"/>
    </source>
</evidence>
<dbReference type="Gene3D" id="1.10.357.10">
    <property type="entry name" value="Tetracycline Repressor, domain 2"/>
    <property type="match status" value="1"/>
</dbReference>
<dbReference type="PROSITE" id="PS50977">
    <property type="entry name" value="HTH_TETR_2"/>
    <property type="match status" value="1"/>
</dbReference>